<gene>
    <name evidence="2" type="ordered locus">Msil_2830</name>
</gene>
<reference evidence="2 3" key="1">
    <citation type="journal article" date="2010" name="J. Bacteriol.">
        <title>Complete genome sequence of the aerobic facultative methanotroph Methylocella silvestris BL2.</title>
        <authorList>
            <person name="Chen Y."/>
            <person name="Crombie A."/>
            <person name="Rahman M.T."/>
            <person name="Dedysh S.N."/>
            <person name="Liesack W."/>
            <person name="Stott M.B."/>
            <person name="Alam M."/>
            <person name="Theisen A.R."/>
            <person name="Murrell J.C."/>
            <person name="Dunfield P.F."/>
        </authorList>
    </citation>
    <scope>NUCLEOTIDE SEQUENCE [LARGE SCALE GENOMIC DNA]</scope>
    <source>
        <strain evidence="3">DSM 15510 / CIP 108128 / LMG 27833 / NCIMB 13906 / BL2</strain>
    </source>
</reference>
<keyword evidence="3" id="KW-1185">Reference proteome</keyword>
<dbReference type="KEGG" id="msl:Msil_2830"/>
<dbReference type="Proteomes" id="UP000002257">
    <property type="component" value="Chromosome"/>
</dbReference>
<dbReference type="RefSeq" id="WP_012591817.1">
    <property type="nucleotide sequence ID" value="NC_011666.1"/>
</dbReference>
<feature type="compositionally biased region" description="Low complexity" evidence="1">
    <location>
        <begin position="102"/>
        <end position="125"/>
    </location>
</feature>
<dbReference type="eggNOG" id="ENOG5033707">
    <property type="taxonomic scope" value="Bacteria"/>
</dbReference>
<dbReference type="OrthoDB" id="8456793at2"/>
<feature type="region of interest" description="Disordered" evidence="1">
    <location>
        <begin position="97"/>
        <end position="147"/>
    </location>
</feature>
<dbReference type="AlphaFoldDB" id="B8ETA6"/>
<evidence type="ECO:0000256" key="1">
    <source>
        <dbReference type="SAM" id="MobiDB-lite"/>
    </source>
</evidence>
<sequence>MSATFEETQEAGRFSFLGDALGSAAGTVGAAIVTVGASTKAAAQKVQGGLGAGVYKAAYGVSYGVVFAGVFVTELLPENASVRRGFEEGADAARRAVATRNALPPSKRARPAAPRRLAAVAAPVKAPKRRSVNKTPKSGKIETASES</sequence>
<evidence type="ECO:0000313" key="2">
    <source>
        <dbReference type="EMBL" id="ACK51748.1"/>
    </source>
</evidence>
<proteinExistence type="predicted"/>
<name>B8ETA6_METSB</name>
<protein>
    <submittedName>
        <fullName evidence="2">Uncharacterized protein</fullName>
    </submittedName>
</protein>
<dbReference type="HOGENOM" id="CLU_146663_0_0_5"/>
<organism evidence="2 3">
    <name type="scientific">Methylocella silvestris (strain DSM 15510 / CIP 108128 / LMG 27833 / NCIMB 13906 / BL2)</name>
    <dbReference type="NCBI Taxonomy" id="395965"/>
    <lineage>
        <taxon>Bacteria</taxon>
        <taxon>Pseudomonadati</taxon>
        <taxon>Pseudomonadota</taxon>
        <taxon>Alphaproteobacteria</taxon>
        <taxon>Hyphomicrobiales</taxon>
        <taxon>Beijerinckiaceae</taxon>
        <taxon>Methylocella</taxon>
    </lineage>
</organism>
<accession>B8ETA6</accession>
<dbReference type="EMBL" id="CP001280">
    <property type="protein sequence ID" value="ACK51748.1"/>
    <property type="molecule type" value="Genomic_DNA"/>
</dbReference>
<evidence type="ECO:0000313" key="3">
    <source>
        <dbReference type="Proteomes" id="UP000002257"/>
    </source>
</evidence>